<dbReference type="Proteomes" id="UP001501469">
    <property type="component" value="Unassembled WGS sequence"/>
</dbReference>
<accession>A0ABP7U644</accession>
<evidence type="ECO:0000313" key="3">
    <source>
        <dbReference type="Proteomes" id="UP001501469"/>
    </source>
</evidence>
<keyword evidence="3" id="KW-1185">Reference proteome</keyword>
<comment type="caution">
    <text evidence="2">The sequence shown here is derived from an EMBL/GenBank/DDBJ whole genome shotgun (WGS) entry which is preliminary data.</text>
</comment>
<feature type="signal peptide" evidence="1">
    <location>
        <begin position="1"/>
        <end position="27"/>
    </location>
</feature>
<keyword evidence="1" id="KW-0732">Signal</keyword>
<gene>
    <name evidence="2" type="ORF">GCM10022409_22070</name>
</gene>
<feature type="chain" id="PRO_5047516245" description="DUF4221 domain-containing protein" evidence="1">
    <location>
        <begin position="28"/>
        <end position="411"/>
    </location>
</feature>
<protein>
    <recommendedName>
        <fullName evidence="4">DUF4221 domain-containing protein</fullName>
    </recommendedName>
</protein>
<proteinExistence type="predicted"/>
<reference evidence="3" key="1">
    <citation type="journal article" date="2019" name="Int. J. Syst. Evol. Microbiol.">
        <title>The Global Catalogue of Microorganisms (GCM) 10K type strain sequencing project: providing services to taxonomists for standard genome sequencing and annotation.</title>
        <authorList>
            <consortium name="The Broad Institute Genomics Platform"/>
            <consortium name="The Broad Institute Genome Sequencing Center for Infectious Disease"/>
            <person name="Wu L."/>
            <person name="Ma J."/>
        </authorList>
    </citation>
    <scope>NUCLEOTIDE SEQUENCE [LARGE SCALE GENOMIC DNA]</scope>
    <source>
        <strain evidence="3">JCM 17225</strain>
    </source>
</reference>
<organism evidence="2 3">
    <name type="scientific">Hymenobacter glaciei</name>
    <dbReference type="NCBI Taxonomy" id="877209"/>
    <lineage>
        <taxon>Bacteria</taxon>
        <taxon>Pseudomonadati</taxon>
        <taxon>Bacteroidota</taxon>
        <taxon>Cytophagia</taxon>
        <taxon>Cytophagales</taxon>
        <taxon>Hymenobacteraceae</taxon>
        <taxon>Hymenobacter</taxon>
    </lineage>
</organism>
<evidence type="ECO:0008006" key="4">
    <source>
        <dbReference type="Google" id="ProtNLM"/>
    </source>
</evidence>
<dbReference type="PROSITE" id="PS51257">
    <property type="entry name" value="PROKAR_LIPOPROTEIN"/>
    <property type="match status" value="1"/>
</dbReference>
<dbReference type="EMBL" id="BAABDK010000017">
    <property type="protein sequence ID" value="GAA4036740.1"/>
    <property type="molecule type" value="Genomic_DNA"/>
</dbReference>
<name>A0ABP7U644_9BACT</name>
<sequence length="411" mass="45864">MLIRLFTGPLAAVFLLMAVSCNQTQHAETATPPKADAPVVATPARPRVVRDTADVSQTSQYNEEGQDTSFWLGRQRYRLLLRAETDSTKPLVAVSEGLVGGAFADDTSTFAQTQRVRGYEGGQVITLLAPAGQPVFRRRLRKQDFFSVASRDIVTVSDPARPRFIGYHGPSQTLVFTLGIGIPSSDVGQQCVIMLGLDGQVRRLAPSYSSNWSAPDCAPRLLADGTVLTCQELLGPDGRRVSLLKPKAELVAALVLSDSTLLTMYQYGEYRDRPVEGGNPLDVSAGFYEPEWAPDPRKRDSPNAFVVNARGQVRQRFRYQGFGGAMGYEVPRHYVPASHTYYLLDEERGLCLLDKQRPTLARELLFRQMERFRKPLRPAEVPFSIETETSAFTFYADTLHPEKVRYQRKVR</sequence>
<evidence type="ECO:0000256" key="1">
    <source>
        <dbReference type="SAM" id="SignalP"/>
    </source>
</evidence>
<evidence type="ECO:0000313" key="2">
    <source>
        <dbReference type="EMBL" id="GAA4036740.1"/>
    </source>
</evidence>
<dbReference type="RefSeq" id="WP_345054143.1">
    <property type="nucleotide sequence ID" value="NZ_BAABDK010000017.1"/>
</dbReference>